<name>A0A1F4ZU92_9BACT</name>
<proteinExistence type="predicted"/>
<comment type="caution">
    <text evidence="2">The sequence shown here is derived from an EMBL/GenBank/DDBJ whole genome shotgun (WGS) entry which is preliminary data.</text>
</comment>
<protein>
    <recommendedName>
        <fullName evidence="4">Transglutaminase-like domain-containing protein</fullName>
    </recommendedName>
</protein>
<reference evidence="2 3" key="1">
    <citation type="journal article" date="2016" name="Nat. Commun.">
        <title>Thousands of microbial genomes shed light on interconnected biogeochemical processes in an aquifer system.</title>
        <authorList>
            <person name="Anantharaman K."/>
            <person name="Brown C.T."/>
            <person name="Hug L.A."/>
            <person name="Sharon I."/>
            <person name="Castelle C.J."/>
            <person name="Probst A.J."/>
            <person name="Thomas B.C."/>
            <person name="Singh A."/>
            <person name="Wilkins M.J."/>
            <person name="Karaoz U."/>
            <person name="Brodie E.L."/>
            <person name="Williams K.H."/>
            <person name="Hubbard S.S."/>
            <person name="Banfield J.F."/>
        </authorList>
    </citation>
    <scope>NUCLEOTIDE SEQUENCE [LARGE SCALE GENOMIC DNA]</scope>
</reference>
<dbReference type="EMBL" id="MEXR01000044">
    <property type="protein sequence ID" value="OGD08944.1"/>
    <property type="molecule type" value="Genomic_DNA"/>
</dbReference>
<evidence type="ECO:0000313" key="3">
    <source>
        <dbReference type="Proteomes" id="UP000176424"/>
    </source>
</evidence>
<evidence type="ECO:0000256" key="1">
    <source>
        <dbReference type="SAM" id="Phobius"/>
    </source>
</evidence>
<evidence type="ECO:0000313" key="2">
    <source>
        <dbReference type="EMBL" id="OGD08944.1"/>
    </source>
</evidence>
<keyword evidence="1" id="KW-1133">Transmembrane helix</keyword>
<organism evidence="2 3">
    <name type="scientific">Candidatus Amesbacteria bacterium RIFOXYB1_FULL_44_23</name>
    <dbReference type="NCBI Taxonomy" id="1797263"/>
    <lineage>
        <taxon>Bacteria</taxon>
        <taxon>Candidatus Amesiibacteriota</taxon>
    </lineage>
</organism>
<accession>A0A1F4ZU92</accession>
<feature type="transmembrane region" description="Helical" evidence="1">
    <location>
        <begin position="249"/>
        <end position="266"/>
    </location>
</feature>
<dbReference type="AlphaFoldDB" id="A0A1F4ZU92"/>
<keyword evidence="1" id="KW-0472">Membrane</keyword>
<dbReference type="STRING" id="1797263.A2397_05100"/>
<evidence type="ECO:0008006" key="4">
    <source>
        <dbReference type="Google" id="ProtNLM"/>
    </source>
</evidence>
<keyword evidence="1" id="KW-0812">Transmembrane</keyword>
<sequence>MRLTLGFTLLITSVALLILNVYGLFKPWESSLIYSNSFTRPPGGSQYSYLQTMELLNNLSGEPADIASQATDIIFKRMVHYWDDVGIDAYHLRIPIYKNYLFYLLSFIKPSIYLKYETCDPNLALARGVGLCSQQTLALVGVLQKKDISARTITLNGHVVATAQVSKNPEAWWIFDPDYGVVIPHSIEELEKDQTLVASYYKNAGYADEIATWVINKYTGGKNVVWSEGIYGYPDCSPFKSLIRTSCNYLIWIVPVLGIISAVILFRKLPTASR</sequence>
<dbReference type="Proteomes" id="UP000176424">
    <property type="component" value="Unassembled WGS sequence"/>
</dbReference>
<gene>
    <name evidence="2" type="ORF">A2397_05100</name>
</gene>